<evidence type="ECO:0000313" key="6">
    <source>
        <dbReference type="EMBL" id="QSV45507.1"/>
    </source>
</evidence>
<dbReference type="PROSITE" id="PS50977">
    <property type="entry name" value="HTH_TETR_2"/>
    <property type="match status" value="1"/>
</dbReference>
<protein>
    <submittedName>
        <fullName evidence="6">TetR/AcrR family transcriptional regulator</fullName>
    </submittedName>
</protein>
<proteinExistence type="predicted"/>
<evidence type="ECO:0000256" key="4">
    <source>
        <dbReference type="PROSITE-ProRule" id="PRU00335"/>
    </source>
</evidence>
<sequence length="196" mass="21474">MKDPERTRNALLEAAFKEVHHKGFKAASLCDILACTDLTKGALYHHFPNKNALGLALLDAIEKSIIECLIEPLQMCTDPLTCLMEISRELVGSLTSEDIEMGCPLNNLAQEMSSIDESFRTKVSSIYEMWRDGIAQAIAVGQRKGYVSSGVNPNDVAIFYISVMSGCRGLAKNARSADILQSCLQGIDTYLQALRA</sequence>
<dbReference type="SUPFAM" id="SSF46689">
    <property type="entry name" value="Homeodomain-like"/>
    <property type="match status" value="1"/>
</dbReference>
<accession>A0ABX7Q268</accession>
<name>A0ABX7Q268_9BACT</name>
<evidence type="ECO:0000313" key="7">
    <source>
        <dbReference type="Proteomes" id="UP000663651"/>
    </source>
</evidence>
<keyword evidence="3" id="KW-0804">Transcription</keyword>
<evidence type="ECO:0000256" key="1">
    <source>
        <dbReference type="ARBA" id="ARBA00023015"/>
    </source>
</evidence>
<dbReference type="Gene3D" id="1.10.357.10">
    <property type="entry name" value="Tetracycline Repressor, domain 2"/>
    <property type="match status" value="1"/>
</dbReference>
<dbReference type="PANTHER" id="PTHR47506">
    <property type="entry name" value="TRANSCRIPTIONAL REGULATORY PROTEIN"/>
    <property type="match status" value="1"/>
</dbReference>
<dbReference type="InterPro" id="IPR023772">
    <property type="entry name" value="DNA-bd_HTH_TetR-type_CS"/>
</dbReference>
<keyword evidence="1" id="KW-0805">Transcription regulation</keyword>
<dbReference type="PRINTS" id="PR00455">
    <property type="entry name" value="HTHTETR"/>
</dbReference>
<evidence type="ECO:0000256" key="3">
    <source>
        <dbReference type="ARBA" id="ARBA00023163"/>
    </source>
</evidence>
<dbReference type="Pfam" id="PF00440">
    <property type="entry name" value="TetR_N"/>
    <property type="match status" value="1"/>
</dbReference>
<organism evidence="6 7">
    <name type="scientific">Geobacter benzoatilyticus</name>
    <dbReference type="NCBI Taxonomy" id="2815309"/>
    <lineage>
        <taxon>Bacteria</taxon>
        <taxon>Pseudomonadati</taxon>
        <taxon>Thermodesulfobacteriota</taxon>
        <taxon>Desulfuromonadia</taxon>
        <taxon>Geobacterales</taxon>
        <taxon>Geobacteraceae</taxon>
        <taxon>Geobacter</taxon>
    </lineage>
</organism>
<gene>
    <name evidence="6" type="ORF">JZM60_15525</name>
</gene>
<dbReference type="Pfam" id="PF16925">
    <property type="entry name" value="TetR_C_13"/>
    <property type="match status" value="1"/>
</dbReference>
<dbReference type="PANTHER" id="PTHR47506:SF1">
    <property type="entry name" value="HTH-TYPE TRANSCRIPTIONAL REGULATOR YJDC"/>
    <property type="match status" value="1"/>
</dbReference>
<dbReference type="InterPro" id="IPR036271">
    <property type="entry name" value="Tet_transcr_reg_TetR-rel_C_sf"/>
</dbReference>
<feature type="domain" description="HTH tetR-type" evidence="5">
    <location>
        <begin position="5"/>
        <end position="65"/>
    </location>
</feature>
<evidence type="ECO:0000256" key="2">
    <source>
        <dbReference type="ARBA" id="ARBA00023125"/>
    </source>
</evidence>
<keyword evidence="7" id="KW-1185">Reference proteome</keyword>
<dbReference type="Proteomes" id="UP000663651">
    <property type="component" value="Chromosome"/>
</dbReference>
<feature type="DNA-binding region" description="H-T-H motif" evidence="4">
    <location>
        <begin position="28"/>
        <end position="47"/>
    </location>
</feature>
<dbReference type="InterPro" id="IPR009057">
    <property type="entry name" value="Homeodomain-like_sf"/>
</dbReference>
<keyword evidence="2 4" id="KW-0238">DNA-binding</keyword>
<dbReference type="PROSITE" id="PS01081">
    <property type="entry name" value="HTH_TETR_1"/>
    <property type="match status" value="1"/>
</dbReference>
<evidence type="ECO:0000259" key="5">
    <source>
        <dbReference type="PROSITE" id="PS50977"/>
    </source>
</evidence>
<dbReference type="InterPro" id="IPR001647">
    <property type="entry name" value="HTH_TetR"/>
</dbReference>
<reference evidence="6 7" key="1">
    <citation type="submission" date="2021-03" db="EMBL/GenBank/DDBJ databases">
        <title>Geobacter metallireducens gen. nov. sp. nov., a microorganism capable of coupling the complete oxidation of organic compounds to the reduction of iron and other metals.</title>
        <authorList>
            <person name="Li Y."/>
        </authorList>
    </citation>
    <scope>NUCLEOTIDE SEQUENCE [LARGE SCALE GENOMIC DNA]</scope>
    <source>
        <strain evidence="6 7">Jerry-YX</strain>
    </source>
</reference>
<dbReference type="EMBL" id="CP071382">
    <property type="protein sequence ID" value="QSV45507.1"/>
    <property type="molecule type" value="Genomic_DNA"/>
</dbReference>
<dbReference type="RefSeq" id="WP_207163300.1">
    <property type="nucleotide sequence ID" value="NZ_CP071382.1"/>
</dbReference>
<dbReference type="SUPFAM" id="SSF48498">
    <property type="entry name" value="Tetracyclin repressor-like, C-terminal domain"/>
    <property type="match status" value="1"/>
</dbReference>
<dbReference type="InterPro" id="IPR011075">
    <property type="entry name" value="TetR_C"/>
</dbReference>